<comment type="caution">
    <text evidence="2">The sequence shown here is derived from an EMBL/GenBank/DDBJ whole genome shotgun (WGS) entry which is preliminary data.</text>
</comment>
<dbReference type="AlphaFoldDB" id="A0A9P1FMB8"/>
<keyword evidence="4" id="KW-1185">Reference proteome</keyword>
<dbReference type="EMBL" id="CAMXCT030000613">
    <property type="protein sequence ID" value="CAL4768468.1"/>
    <property type="molecule type" value="Genomic_DNA"/>
</dbReference>
<evidence type="ECO:0000313" key="4">
    <source>
        <dbReference type="Proteomes" id="UP001152797"/>
    </source>
</evidence>
<evidence type="ECO:0000256" key="1">
    <source>
        <dbReference type="SAM" id="Phobius"/>
    </source>
</evidence>
<keyword evidence="1" id="KW-0472">Membrane</keyword>
<dbReference type="PROSITE" id="PS51257">
    <property type="entry name" value="PROKAR_LIPOPROTEIN"/>
    <property type="match status" value="1"/>
</dbReference>
<dbReference type="Proteomes" id="UP001152797">
    <property type="component" value="Unassembled WGS sequence"/>
</dbReference>
<feature type="transmembrane region" description="Helical" evidence="1">
    <location>
        <begin position="114"/>
        <end position="137"/>
    </location>
</feature>
<proteinExistence type="predicted"/>
<keyword evidence="1" id="KW-0812">Transmembrane</keyword>
<keyword evidence="1" id="KW-1133">Transmembrane helix</keyword>
<gene>
    <name evidence="2" type="ORF">C1SCF055_LOCUS8973</name>
</gene>
<name>A0A9P1FMB8_9DINO</name>
<evidence type="ECO:0000313" key="3">
    <source>
        <dbReference type="EMBL" id="CAL4768468.1"/>
    </source>
</evidence>
<dbReference type="EMBL" id="CAMXCT010000613">
    <property type="protein sequence ID" value="CAI3981156.1"/>
    <property type="molecule type" value="Genomic_DNA"/>
</dbReference>
<accession>A0A9P1FMB8</accession>
<evidence type="ECO:0000313" key="2">
    <source>
        <dbReference type="EMBL" id="CAI3981156.1"/>
    </source>
</evidence>
<protein>
    <submittedName>
        <fullName evidence="3">J domain-containing protein</fullName>
    </submittedName>
</protein>
<reference evidence="3 4" key="2">
    <citation type="submission" date="2024-05" db="EMBL/GenBank/DDBJ databases">
        <authorList>
            <person name="Chen Y."/>
            <person name="Shah S."/>
            <person name="Dougan E. K."/>
            <person name="Thang M."/>
            <person name="Chan C."/>
        </authorList>
    </citation>
    <scope>NUCLEOTIDE SEQUENCE [LARGE SCALE GENOMIC DNA]</scope>
</reference>
<reference evidence="2" key="1">
    <citation type="submission" date="2022-10" db="EMBL/GenBank/DDBJ databases">
        <authorList>
            <person name="Chen Y."/>
            <person name="Dougan E. K."/>
            <person name="Chan C."/>
            <person name="Rhodes N."/>
            <person name="Thang M."/>
        </authorList>
    </citation>
    <scope>NUCLEOTIDE SEQUENCE</scope>
</reference>
<sequence length="191" mass="21010">MRRQPGAMAMRLRSRFASTAVLVLTALFACRSWNLSFVNGPGRSLVTNQLLRRASAAPSSSEKVEQVSKPKSADDKDIDDAVLRMAMAMSDEEDGTATSTPAKKTETKEEGFDFSILITLFWVTLIVYSFGSSVIGVTQGRIQDRTGGDFTLYDFFDNIFSFSEWNLEYSLGFDPFKLFDGLKNGGGAPPS</sequence>
<organism evidence="2">
    <name type="scientific">Cladocopium goreaui</name>
    <dbReference type="NCBI Taxonomy" id="2562237"/>
    <lineage>
        <taxon>Eukaryota</taxon>
        <taxon>Sar</taxon>
        <taxon>Alveolata</taxon>
        <taxon>Dinophyceae</taxon>
        <taxon>Suessiales</taxon>
        <taxon>Symbiodiniaceae</taxon>
        <taxon>Cladocopium</taxon>
    </lineage>
</organism>
<dbReference type="EMBL" id="CAMXCT020000613">
    <property type="protein sequence ID" value="CAL1134531.1"/>
    <property type="molecule type" value="Genomic_DNA"/>
</dbReference>
<dbReference type="OrthoDB" id="416515at2759"/>